<dbReference type="NCBIfam" id="TIGR01681">
    <property type="entry name" value="HAD-SF-IIIC"/>
    <property type="match status" value="1"/>
</dbReference>
<dbReference type="CDD" id="cd07501">
    <property type="entry name" value="HAD_MDP-1_like"/>
    <property type="match status" value="1"/>
</dbReference>
<dbReference type="GO" id="GO:0003993">
    <property type="term" value="F:acid phosphatase activity"/>
    <property type="evidence" value="ECO:0007669"/>
    <property type="project" value="TreeGrafter"/>
</dbReference>
<dbReference type="InterPro" id="IPR010033">
    <property type="entry name" value="HAD_SF_ppase_IIIC"/>
</dbReference>
<proteinExistence type="predicted"/>
<dbReference type="SFLD" id="SFLDS00003">
    <property type="entry name" value="Haloacid_Dehalogenase"/>
    <property type="match status" value="1"/>
</dbReference>
<comment type="caution">
    <text evidence="1">The sequence shown here is derived from an EMBL/GenBank/DDBJ whole genome shotgun (WGS) entry which is preliminary data.</text>
</comment>
<dbReference type="SFLD" id="SFLDG01131">
    <property type="entry name" value="C1.5.2:_MDP_Like"/>
    <property type="match status" value="1"/>
</dbReference>
<dbReference type="SFLD" id="SFLDG01129">
    <property type="entry name" value="C1.5:_HAD__Beta-PGM__Phosphata"/>
    <property type="match status" value="1"/>
</dbReference>
<dbReference type="InterPro" id="IPR035679">
    <property type="entry name" value="MDP-1_euk"/>
</dbReference>
<gene>
    <name evidence="1" type="ORF">AFUS01_LOCUS45667</name>
</gene>
<sequence length="164" mass="18756">MSRGRKPKLLVFDLDYTLWPFWVDTHVTPPFSKKSNGVVVDSYGQKVTFYEEVPKVLEELKAEGYLVGIASRTGEVRGAESLLKLFGWNAFIDCKQIYPGCKLKHFKKIKEALDVEYEDMIFFDDEQRNITDLRTVGVLSILVKNGVTKNVIQVALDKFARGEM</sequence>
<dbReference type="Pfam" id="PF12689">
    <property type="entry name" value="Acid_PPase"/>
    <property type="match status" value="1"/>
</dbReference>
<evidence type="ECO:0000313" key="1">
    <source>
        <dbReference type="EMBL" id="CAG7836422.1"/>
    </source>
</evidence>
<reference evidence="1" key="1">
    <citation type="submission" date="2021-06" db="EMBL/GenBank/DDBJ databases">
        <authorList>
            <person name="Hodson N. C."/>
            <person name="Mongue J. A."/>
            <person name="Jaron S. K."/>
        </authorList>
    </citation>
    <scope>NUCLEOTIDE SEQUENCE</scope>
</reference>
<organism evidence="1 2">
    <name type="scientific">Allacma fusca</name>
    <dbReference type="NCBI Taxonomy" id="39272"/>
    <lineage>
        <taxon>Eukaryota</taxon>
        <taxon>Metazoa</taxon>
        <taxon>Ecdysozoa</taxon>
        <taxon>Arthropoda</taxon>
        <taxon>Hexapoda</taxon>
        <taxon>Collembola</taxon>
        <taxon>Symphypleona</taxon>
        <taxon>Sminthuridae</taxon>
        <taxon>Allacma</taxon>
    </lineage>
</organism>
<evidence type="ECO:0000313" key="2">
    <source>
        <dbReference type="Proteomes" id="UP000708208"/>
    </source>
</evidence>
<protein>
    <recommendedName>
        <fullName evidence="3">Magnesium-dependent phosphatase 1</fullName>
    </recommendedName>
</protein>
<dbReference type="AlphaFoldDB" id="A0A8J2LTR7"/>
<dbReference type="PANTHER" id="PTHR17901:SF14">
    <property type="entry name" value="MAGNESIUM-DEPENDENT PHOSPHATASE 1"/>
    <property type="match status" value="1"/>
</dbReference>
<evidence type="ECO:0008006" key="3">
    <source>
        <dbReference type="Google" id="ProtNLM"/>
    </source>
</evidence>
<dbReference type="NCBIfam" id="TIGR01685">
    <property type="entry name" value="MDP-1"/>
    <property type="match status" value="1"/>
</dbReference>
<dbReference type="OrthoDB" id="2865258at2759"/>
<name>A0A8J2LTR7_9HEXA</name>
<dbReference type="InterPro" id="IPR010036">
    <property type="entry name" value="MDP_1_eu_arc"/>
</dbReference>
<keyword evidence="2" id="KW-1185">Reference proteome</keyword>
<dbReference type="Proteomes" id="UP000708208">
    <property type="component" value="Unassembled WGS sequence"/>
</dbReference>
<dbReference type="PANTHER" id="PTHR17901">
    <property type="entry name" value="MAGNESIUM-DEPENDENT PHOSPHATASE 1 MDP1"/>
    <property type="match status" value="1"/>
</dbReference>
<dbReference type="EMBL" id="CAJVCH010571017">
    <property type="protein sequence ID" value="CAG7836422.1"/>
    <property type="molecule type" value="Genomic_DNA"/>
</dbReference>
<accession>A0A8J2LTR7</accession>